<evidence type="ECO:0000256" key="3">
    <source>
        <dbReference type="ARBA" id="ARBA00022670"/>
    </source>
</evidence>
<dbReference type="GO" id="GO:0006508">
    <property type="term" value="P:proteolysis"/>
    <property type="evidence" value="ECO:0007669"/>
    <property type="project" value="UniProtKB-KW"/>
</dbReference>
<feature type="chain" id="PRO_5035458378" description="Peptidase S1 domain-containing protein" evidence="12">
    <location>
        <begin position="19"/>
        <end position="825"/>
    </location>
</feature>
<dbReference type="PANTHER" id="PTHR24258:SF136">
    <property type="entry name" value="GH06673P-RELATED"/>
    <property type="match status" value="1"/>
</dbReference>
<evidence type="ECO:0000256" key="2">
    <source>
        <dbReference type="ARBA" id="ARBA00022525"/>
    </source>
</evidence>
<evidence type="ECO:0000256" key="4">
    <source>
        <dbReference type="ARBA" id="ARBA00022729"/>
    </source>
</evidence>
<dbReference type="Pfam" id="PF00089">
    <property type="entry name" value="Trypsin"/>
    <property type="match status" value="1"/>
</dbReference>
<dbReference type="CDD" id="cd00190">
    <property type="entry name" value="Tryp_SPc"/>
    <property type="match status" value="1"/>
</dbReference>
<evidence type="ECO:0000256" key="8">
    <source>
        <dbReference type="ARBA" id="ARBA00023157"/>
    </source>
</evidence>
<dbReference type="AlphaFoldDB" id="A0A8J9YMH3"/>
<feature type="signal peptide" evidence="12">
    <location>
        <begin position="1"/>
        <end position="18"/>
    </location>
</feature>
<dbReference type="InterPro" id="IPR018114">
    <property type="entry name" value="TRYPSIN_HIS"/>
</dbReference>
<dbReference type="SMART" id="SM00680">
    <property type="entry name" value="CLIP"/>
    <property type="match status" value="6"/>
</dbReference>
<dbReference type="GO" id="GO:0005576">
    <property type="term" value="C:extracellular region"/>
    <property type="evidence" value="ECO:0007669"/>
    <property type="project" value="UniProtKB-SubCell"/>
</dbReference>
<keyword evidence="6 10" id="KW-0720">Serine protease</keyword>
<dbReference type="InterPro" id="IPR043504">
    <property type="entry name" value="Peptidase_S1_PA_chymotrypsin"/>
</dbReference>
<dbReference type="Gene3D" id="2.40.10.10">
    <property type="entry name" value="Trypsin-like serine proteases"/>
    <property type="match status" value="2"/>
</dbReference>
<proteinExistence type="inferred from homology"/>
<dbReference type="PROSITE" id="PS00135">
    <property type="entry name" value="TRYPSIN_SER"/>
    <property type="match status" value="1"/>
</dbReference>
<keyword evidence="4 12" id="KW-0732">Signal</keyword>
<gene>
    <name evidence="14" type="ORF">BINO364_LOCUS15818</name>
</gene>
<keyword evidence="3 10" id="KW-0645">Protease</keyword>
<dbReference type="InterPro" id="IPR022700">
    <property type="entry name" value="CLIP"/>
</dbReference>
<accession>A0A8J9YMH3</accession>
<evidence type="ECO:0000313" key="14">
    <source>
        <dbReference type="EMBL" id="CAH0730891.1"/>
    </source>
</evidence>
<comment type="similarity">
    <text evidence="9">Belongs to the peptidase S1 family. CLIP subfamily.</text>
</comment>
<dbReference type="EMBL" id="OV170229">
    <property type="protein sequence ID" value="CAH0730891.1"/>
    <property type="molecule type" value="Genomic_DNA"/>
</dbReference>
<keyword evidence="7" id="KW-0865">Zymogen</keyword>
<reference evidence="14" key="1">
    <citation type="submission" date="2021-12" db="EMBL/GenBank/DDBJ databases">
        <authorList>
            <person name="Martin H S."/>
        </authorList>
    </citation>
    <scope>NUCLEOTIDE SEQUENCE</scope>
</reference>
<dbReference type="InterPro" id="IPR033116">
    <property type="entry name" value="TRYPSIN_SER"/>
</dbReference>
<dbReference type="SMART" id="SM00020">
    <property type="entry name" value="Tryp_SPc"/>
    <property type="match status" value="1"/>
</dbReference>
<name>A0A8J9YMH3_9NEOP</name>
<keyword evidence="2" id="KW-0964">Secreted</keyword>
<dbReference type="Proteomes" id="UP000838878">
    <property type="component" value="Chromosome 9"/>
</dbReference>
<dbReference type="PROSITE" id="PS00134">
    <property type="entry name" value="TRYPSIN_HIS"/>
    <property type="match status" value="1"/>
</dbReference>
<dbReference type="GO" id="GO:0004252">
    <property type="term" value="F:serine-type endopeptidase activity"/>
    <property type="evidence" value="ECO:0007669"/>
    <property type="project" value="InterPro"/>
</dbReference>
<keyword evidence="15" id="KW-1185">Reference proteome</keyword>
<feature type="non-terminal residue" evidence="14">
    <location>
        <position position="825"/>
    </location>
</feature>
<keyword evidence="8" id="KW-1015">Disulfide bond</keyword>
<feature type="domain" description="Peptidase S1" evidence="13">
    <location>
        <begin position="571"/>
        <end position="822"/>
    </location>
</feature>
<evidence type="ECO:0000256" key="12">
    <source>
        <dbReference type="SAM" id="SignalP"/>
    </source>
</evidence>
<evidence type="ECO:0000256" key="11">
    <source>
        <dbReference type="SAM" id="MobiDB-lite"/>
    </source>
</evidence>
<evidence type="ECO:0000256" key="10">
    <source>
        <dbReference type="RuleBase" id="RU363034"/>
    </source>
</evidence>
<comment type="subcellular location">
    <subcellularLocation>
        <location evidence="1">Secreted</location>
    </subcellularLocation>
</comment>
<evidence type="ECO:0000256" key="5">
    <source>
        <dbReference type="ARBA" id="ARBA00022801"/>
    </source>
</evidence>
<dbReference type="OrthoDB" id="10004439at2759"/>
<evidence type="ECO:0000256" key="6">
    <source>
        <dbReference type="ARBA" id="ARBA00022825"/>
    </source>
</evidence>
<sequence length="825" mass="91468">MLLALSSVLLVAIQDGNSQKLGESCIVKQTNLRGVCMESCKCQPAIEDYRIRGLIPTFCDSSGDSPIVCCNLPVLNTQEYNDATPILKTTFSSEQNIHIPLSERIGESCIVEYTNSRGKCTESSKCQSAKQDYQKSGIPPTFCNQTDTLTLVCCRDGITILDTEQNSDDKPELSNSVFSNQNTSPPLSEKEGDNCTVMQTNTRGVCTHASKCQSAIREYQYNRIVPTYCKHSDDLQLVCCTDGITILDTDEVVDETPIVRSTSTDENTTREIIKKEGDSCIVELTGSRGICIKSAKCQSATQEYQHNGIVPTYCKHSDDIQLVCCRDGITILDTQEVKNNTPLLLRSSSNNEDAKDVLSLKIGDTCVEKHTNSRGICTEVSKCISAQQDYQISSIVPTYCKYSDDVQLVCCRDEVLIDKTEKNEEYDDNLDFRSLPTSNQKSFVPLEQKVGDSCLVQHILVTRGVCTEVSNCQSAVREYLNRFIVPTFCNNTETSLVCCKDGISIFTPTEKNKKELASKNSFSAEENTNTRISERKCKEYSEGLFQTVVFIASGARSISAPKCDYAGVGLIVGGENANQGEFPHMAAVGWIGFNDNYVFQCGGSLISPRFVLTAGHCTRSPKMKEPKPSIVRLGDQNLDPRVEDGARPVDVPIKTVYKHPQYHSPEKYNDIALFELNLDVEFEAAIRPACLWTKPDFSGHTKAIATGWGVNDTVKKEPTYELQKVSLSLLKNDFCEVLLEDTHNRNWNGFIESQMCAGELRGGKDTCQGDSGSPLQIVAKENNCIFYIAGITSFGWNCAKAGRPAVYTRVYSYLDWIESIVWPEE</sequence>
<evidence type="ECO:0000256" key="7">
    <source>
        <dbReference type="ARBA" id="ARBA00023145"/>
    </source>
</evidence>
<evidence type="ECO:0000313" key="15">
    <source>
        <dbReference type="Proteomes" id="UP000838878"/>
    </source>
</evidence>
<dbReference type="FunFam" id="2.40.10.10:FF:000146">
    <property type="entry name" value="Serine protease 53"/>
    <property type="match status" value="1"/>
</dbReference>
<evidence type="ECO:0000256" key="1">
    <source>
        <dbReference type="ARBA" id="ARBA00004613"/>
    </source>
</evidence>
<dbReference type="InterPro" id="IPR001314">
    <property type="entry name" value="Peptidase_S1A"/>
</dbReference>
<feature type="compositionally biased region" description="Polar residues" evidence="11">
    <location>
        <begin position="173"/>
        <end position="186"/>
    </location>
</feature>
<evidence type="ECO:0000259" key="13">
    <source>
        <dbReference type="PROSITE" id="PS50240"/>
    </source>
</evidence>
<evidence type="ECO:0000256" key="9">
    <source>
        <dbReference type="ARBA" id="ARBA00024195"/>
    </source>
</evidence>
<protein>
    <recommendedName>
        <fullName evidence="13">Peptidase S1 domain-containing protein</fullName>
    </recommendedName>
</protein>
<organism evidence="14 15">
    <name type="scientific">Brenthis ino</name>
    <name type="common">lesser marbled fritillary</name>
    <dbReference type="NCBI Taxonomy" id="405034"/>
    <lineage>
        <taxon>Eukaryota</taxon>
        <taxon>Metazoa</taxon>
        <taxon>Ecdysozoa</taxon>
        <taxon>Arthropoda</taxon>
        <taxon>Hexapoda</taxon>
        <taxon>Insecta</taxon>
        <taxon>Pterygota</taxon>
        <taxon>Neoptera</taxon>
        <taxon>Endopterygota</taxon>
        <taxon>Lepidoptera</taxon>
        <taxon>Glossata</taxon>
        <taxon>Ditrysia</taxon>
        <taxon>Papilionoidea</taxon>
        <taxon>Nymphalidae</taxon>
        <taxon>Heliconiinae</taxon>
        <taxon>Argynnini</taxon>
        <taxon>Brenthis</taxon>
    </lineage>
</organism>
<dbReference type="PROSITE" id="PS50240">
    <property type="entry name" value="TRYPSIN_DOM"/>
    <property type="match status" value="1"/>
</dbReference>
<feature type="region of interest" description="Disordered" evidence="11">
    <location>
        <begin position="165"/>
        <end position="194"/>
    </location>
</feature>
<dbReference type="InterPro" id="IPR009003">
    <property type="entry name" value="Peptidase_S1_PA"/>
</dbReference>
<dbReference type="SUPFAM" id="SSF50494">
    <property type="entry name" value="Trypsin-like serine proteases"/>
    <property type="match status" value="1"/>
</dbReference>
<dbReference type="InterPro" id="IPR001254">
    <property type="entry name" value="Trypsin_dom"/>
</dbReference>
<keyword evidence="5 10" id="KW-0378">Hydrolase</keyword>
<dbReference type="PRINTS" id="PR00722">
    <property type="entry name" value="CHYMOTRYPSIN"/>
</dbReference>
<dbReference type="PANTHER" id="PTHR24258">
    <property type="entry name" value="SERINE PROTEASE-RELATED"/>
    <property type="match status" value="1"/>
</dbReference>